<keyword evidence="5" id="KW-0539">Nucleus</keyword>
<comment type="similarity">
    <text evidence="3">Belongs to the TFIIA subunit 1 family.</text>
</comment>
<accession>A0A7R8X8F1</accession>
<dbReference type="PANTHER" id="PTHR13471:SF0">
    <property type="entry name" value="NUCLEAR EXOSOME REGULATOR NRDE2"/>
    <property type="match status" value="1"/>
</dbReference>
<name>A0A7R8X8F1_9CRUS</name>
<evidence type="ECO:0000256" key="3">
    <source>
        <dbReference type="ARBA" id="ARBA00010059"/>
    </source>
</evidence>
<feature type="region of interest" description="Disordered" evidence="7">
    <location>
        <begin position="1418"/>
        <end position="1445"/>
    </location>
</feature>
<feature type="coiled-coil region" evidence="6">
    <location>
        <begin position="350"/>
        <end position="377"/>
    </location>
</feature>
<evidence type="ECO:0000256" key="2">
    <source>
        <dbReference type="ARBA" id="ARBA00009265"/>
    </source>
</evidence>
<dbReference type="GO" id="GO:1902369">
    <property type="term" value="P:negative regulation of RNA catabolic process"/>
    <property type="evidence" value="ECO:0007669"/>
    <property type="project" value="TreeGrafter"/>
</dbReference>
<evidence type="ECO:0000256" key="1">
    <source>
        <dbReference type="ARBA" id="ARBA00004123"/>
    </source>
</evidence>
<feature type="region of interest" description="Disordered" evidence="7">
    <location>
        <begin position="1221"/>
        <end position="1260"/>
    </location>
</feature>
<evidence type="ECO:0000256" key="5">
    <source>
        <dbReference type="ARBA" id="ARBA00023242"/>
    </source>
</evidence>
<sequence>MSQSQSNTVAKLYKSVIEDVILSSKEIFLDEGIDEQVLTELKNLWEQKLAQSKAVEEPPIVPDPVIGSGLPSDGDGLSNGSQGAATAAASSSSHLVAVQINIPMQSGVPNSPMRHITIHVPHTSLTCGAAQLQAVLSSSAAMAAMALPPDVAARLLQQQVNSALGVGQSGTGGSSGSGGGGGGIAVQNATEDDWLQNASFPINFFKSQEASGERRPDEETLENRKDSSLKDRKRPQQYQKQVFLEDTSLKPENAFRVDPKPDGTARAFPAMYHMHVPRYKLNGFLSWDCLEGNNRWHRKKEKKLPRYFNKVGRAAINRKDVEHIFLSLPPFRSNFTSWDVKLEEFMPLYYQHAEMNSQAAEEEMSSHMQKAKELNQSIGQDVRNIDKWLELLNHQDELSLKEFGLENVTVSIKGKPQQSALVERKLSIVEAALKKNPASIQLHIKKLQLCRFLWEPAKLKKEWGRISFLFPNSIKMWKEYLLFTQSHLPTFSVISTIKTYERFFEKMRAFHAGTILSHSKPDHLEEHMLEHEDEEERIAMEENMSSPQKWLAIETLREKHHWLPWKPGVEDECEDADRTASFEDVSPFLFDLKKDSSRFGLLLHFLTFLDAFVLPKTSSSHLALGLESPHLFSTLQIQLCLAASCSGAHGLSASLGIDGKCDHPRSQSFTQFRDRVFLSSIDLCSEDQKMAVLIQYMAFRLAEFQMCQFSSLQEQKNGAKELRKFAKNLLKSANDRNNLDLYRAYASMEEACGNVQEASRILETTLASIDGSRYTTTVLSLDYAMILNVLWHWITLKMKAHNHERVLWVLASMGGGLGITLGQEKETTPSSLILKARRRFPEEWKKLVIDSHSVLGEGHVFLAIVPGLSHASDVLLTWSACHALFQYLTMGSIQAGSLIFSHALSELKCSNANQEEEKFKPGILRQCMMREMLHWAHMNLLEWHRQRQVYPLQPVKAALVQAMSDFPNNPSFLKLFIDIQMGSFLISNIRDYFGKSLKHCYSIWPPHFSVWAEKCRLQKVMETCSNQDSPSGEVPCFGVWNHMVATLEELLHGPPCSQSPYLWRLYLRILYDSGKVAALKSESFVLQDIYLDGVRYDGSLLEEVCNLVNEKGLRLRLPLEELQVLSEPLPQSDDEDHATVKSEPREELDDSSSSEEPTSPIEDKEQVHSKQNEMPSKGDPAMSCNPQLQAWEKALLDYVKRRSGREGKLHYTEEYKSKGYMEPTVSSSAKHFTSSGDLKDKTLKKEEERTTKSRTQVKGRMVAERTMPQWDPNVLQADDTFQELFQVCERMEKKVSLRGNKRLQDLVKELKSEVQNSTRSKAADSRKNSGVKVDQYIEKYLEEVTAPLALDDDDTISHLLETVTALERQNVQLGDELIKKERDRVSFEEETRATLENLLKVLDAFPVMAYESKHFFSGNSSLKNQDGTQSKGKGDEDKSDSEVGKVSYVGAGKGDLKLNDLRSPKEILAATLTNFRSALDASVPFSSPTKSYVTSISGPKSPEDTFHISSSTSIPDEDFENFEVEFKRKIQEHDEYLKKLNEELDSSPL</sequence>
<dbReference type="CDD" id="cd07976">
    <property type="entry name" value="TFIIA_alpha_beta_like"/>
    <property type="match status" value="1"/>
</dbReference>
<feature type="compositionally biased region" description="Basic and acidic residues" evidence="7">
    <location>
        <begin position="211"/>
        <end position="230"/>
    </location>
</feature>
<gene>
    <name evidence="8" type="ORF">DSTB1V02_LOCUS2451</name>
</gene>
<feature type="region of interest" description="Disordered" evidence="7">
    <location>
        <begin position="1126"/>
        <end position="1184"/>
    </location>
</feature>
<feature type="compositionally biased region" description="Polar residues" evidence="7">
    <location>
        <begin position="1224"/>
        <end position="1236"/>
    </location>
</feature>
<feature type="compositionally biased region" description="Gly residues" evidence="7">
    <location>
        <begin position="167"/>
        <end position="184"/>
    </location>
</feature>
<keyword evidence="4" id="KW-0804">Transcription</keyword>
<dbReference type="InterPro" id="IPR013633">
    <property type="entry name" value="NRDE-2"/>
</dbReference>
<comment type="subcellular location">
    <subcellularLocation>
        <location evidence="1">Nucleus</location>
    </subcellularLocation>
</comment>
<dbReference type="InterPro" id="IPR004855">
    <property type="entry name" value="TFIIA_asu/bsu"/>
</dbReference>
<evidence type="ECO:0000313" key="9">
    <source>
        <dbReference type="Proteomes" id="UP000677054"/>
    </source>
</evidence>
<feature type="region of interest" description="Disordered" evidence="7">
    <location>
        <begin position="1494"/>
        <end position="1514"/>
    </location>
</feature>
<dbReference type="Pfam" id="PF03153">
    <property type="entry name" value="TFIIA"/>
    <property type="match status" value="1"/>
</dbReference>
<feature type="compositionally biased region" description="Basic and acidic residues" evidence="7">
    <location>
        <begin position="1237"/>
        <end position="1251"/>
    </location>
</feature>
<dbReference type="EMBL" id="LR899791">
    <property type="protein sequence ID" value="CAD7242486.1"/>
    <property type="molecule type" value="Genomic_DNA"/>
</dbReference>
<protein>
    <submittedName>
        <fullName evidence="8">Uncharacterized protein</fullName>
    </submittedName>
</protein>
<dbReference type="Proteomes" id="UP000677054">
    <property type="component" value="Unassembled WGS sequence"/>
</dbReference>
<dbReference type="SUPFAM" id="SSF47396">
    <property type="entry name" value="Transcription factor IIA (TFIIA), alpha-helical domain"/>
    <property type="match status" value="1"/>
</dbReference>
<feature type="compositionally biased region" description="Low complexity" evidence="7">
    <location>
        <begin position="63"/>
        <end position="85"/>
    </location>
</feature>
<dbReference type="EMBL" id="CAJPEV010000274">
    <property type="protein sequence ID" value="CAG0883288.1"/>
    <property type="molecule type" value="Genomic_DNA"/>
</dbReference>
<comment type="similarity">
    <text evidence="2">Belongs to the NRDE2 family.</text>
</comment>
<dbReference type="Gene3D" id="1.25.40.10">
    <property type="entry name" value="Tetratricopeptide repeat domain"/>
    <property type="match status" value="1"/>
</dbReference>
<dbReference type="GO" id="GO:0006367">
    <property type="term" value="P:transcription initiation at RNA polymerase II promoter"/>
    <property type="evidence" value="ECO:0007669"/>
    <property type="project" value="InterPro"/>
</dbReference>
<dbReference type="Gene3D" id="1.10.287.100">
    <property type="match status" value="1"/>
</dbReference>
<organism evidence="8">
    <name type="scientific">Darwinula stevensoni</name>
    <dbReference type="NCBI Taxonomy" id="69355"/>
    <lineage>
        <taxon>Eukaryota</taxon>
        <taxon>Metazoa</taxon>
        <taxon>Ecdysozoa</taxon>
        <taxon>Arthropoda</taxon>
        <taxon>Crustacea</taxon>
        <taxon>Oligostraca</taxon>
        <taxon>Ostracoda</taxon>
        <taxon>Podocopa</taxon>
        <taxon>Podocopida</taxon>
        <taxon>Darwinulocopina</taxon>
        <taxon>Darwinuloidea</taxon>
        <taxon>Darwinulidae</taxon>
        <taxon>Darwinula</taxon>
    </lineage>
</organism>
<dbReference type="Pfam" id="PF08424">
    <property type="entry name" value="NRDE-2"/>
    <property type="match status" value="2"/>
</dbReference>
<feature type="region of interest" description="Disordered" evidence="7">
    <location>
        <begin position="206"/>
        <end position="237"/>
    </location>
</feature>
<evidence type="ECO:0000256" key="7">
    <source>
        <dbReference type="SAM" id="MobiDB-lite"/>
    </source>
</evidence>
<evidence type="ECO:0000313" key="8">
    <source>
        <dbReference type="EMBL" id="CAD7242486.1"/>
    </source>
</evidence>
<dbReference type="FunFam" id="1.10.287.100:FF:000001">
    <property type="entry name" value="Transcription initiation factor IIA subunit"/>
    <property type="match status" value="1"/>
</dbReference>
<dbReference type="InterPro" id="IPR011990">
    <property type="entry name" value="TPR-like_helical_dom_sf"/>
</dbReference>
<feature type="compositionally biased region" description="Basic and acidic residues" evidence="7">
    <location>
        <begin position="1161"/>
        <end position="1171"/>
    </location>
</feature>
<proteinExistence type="inferred from homology"/>
<dbReference type="GO" id="GO:0005672">
    <property type="term" value="C:transcription factor TFIIA complex"/>
    <property type="evidence" value="ECO:0007669"/>
    <property type="project" value="InterPro"/>
</dbReference>
<feature type="compositionally biased region" description="Polar residues" evidence="7">
    <location>
        <begin position="1418"/>
        <end position="1431"/>
    </location>
</feature>
<dbReference type="OrthoDB" id="297219at2759"/>
<evidence type="ECO:0000256" key="4">
    <source>
        <dbReference type="ARBA" id="ARBA00023163"/>
    </source>
</evidence>
<evidence type="ECO:0000256" key="6">
    <source>
        <dbReference type="SAM" id="Coils"/>
    </source>
</evidence>
<feature type="coiled-coil region" evidence="6">
    <location>
        <begin position="1363"/>
        <end position="1398"/>
    </location>
</feature>
<feature type="region of interest" description="Disordered" evidence="7">
    <location>
        <begin position="60"/>
        <end position="85"/>
    </location>
</feature>
<keyword evidence="9" id="KW-1185">Reference proteome</keyword>
<feature type="region of interest" description="Disordered" evidence="7">
    <location>
        <begin position="166"/>
        <end position="186"/>
    </location>
</feature>
<dbReference type="GO" id="GO:0071013">
    <property type="term" value="C:catalytic step 2 spliceosome"/>
    <property type="evidence" value="ECO:0007669"/>
    <property type="project" value="TreeGrafter"/>
</dbReference>
<feature type="compositionally biased region" description="Basic and acidic residues" evidence="7">
    <location>
        <begin position="1432"/>
        <end position="1443"/>
    </location>
</feature>
<dbReference type="SMART" id="SM01371">
    <property type="entry name" value="TFIIA"/>
    <property type="match status" value="1"/>
</dbReference>
<reference evidence="8" key="1">
    <citation type="submission" date="2020-11" db="EMBL/GenBank/DDBJ databases">
        <authorList>
            <person name="Tran Van P."/>
        </authorList>
    </citation>
    <scope>NUCLEOTIDE SEQUENCE</scope>
</reference>
<dbReference type="PANTHER" id="PTHR13471">
    <property type="entry name" value="TETRATRICOPEPTIDE-LIKE HELICAL"/>
    <property type="match status" value="1"/>
</dbReference>
<dbReference type="GO" id="GO:0031048">
    <property type="term" value="P:regulatory ncRNA-mediated heterochromatin formation"/>
    <property type="evidence" value="ECO:0007669"/>
    <property type="project" value="TreeGrafter"/>
</dbReference>
<keyword evidence="6" id="KW-0175">Coiled coil</keyword>